<feature type="compositionally biased region" description="Basic residues" evidence="1">
    <location>
        <begin position="90"/>
        <end position="107"/>
    </location>
</feature>
<accession>A0AAV7W3U3</accession>
<organism evidence="2 3">
    <name type="scientific">Pleurodeles waltl</name>
    <name type="common">Iberian ribbed newt</name>
    <dbReference type="NCBI Taxonomy" id="8319"/>
    <lineage>
        <taxon>Eukaryota</taxon>
        <taxon>Metazoa</taxon>
        <taxon>Chordata</taxon>
        <taxon>Craniata</taxon>
        <taxon>Vertebrata</taxon>
        <taxon>Euteleostomi</taxon>
        <taxon>Amphibia</taxon>
        <taxon>Batrachia</taxon>
        <taxon>Caudata</taxon>
        <taxon>Salamandroidea</taxon>
        <taxon>Salamandridae</taxon>
        <taxon>Pleurodelinae</taxon>
        <taxon>Pleurodeles</taxon>
    </lineage>
</organism>
<evidence type="ECO:0000256" key="1">
    <source>
        <dbReference type="SAM" id="MobiDB-lite"/>
    </source>
</evidence>
<keyword evidence="3" id="KW-1185">Reference proteome</keyword>
<feature type="compositionally biased region" description="Basic residues" evidence="1">
    <location>
        <begin position="275"/>
        <end position="285"/>
    </location>
</feature>
<evidence type="ECO:0000313" key="3">
    <source>
        <dbReference type="Proteomes" id="UP001066276"/>
    </source>
</evidence>
<gene>
    <name evidence="2" type="ORF">NDU88_004036</name>
</gene>
<evidence type="ECO:0000313" key="2">
    <source>
        <dbReference type="EMBL" id="KAJ1208653.1"/>
    </source>
</evidence>
<name>A0AAV7W3U3_PLEWA</name>
<proteinExistence type="predicted"/>
<dbReference type="EMBL" id="JANPWB010000002">
    <property type="protein sequence ID" value="KAJ1208653.1"/>
    <property type="molecule type" value="Genomic_DNA"/>
</dbReference>
<feature type="region of interest" description="Disordered" evidence="1">
    <location>
        <begin position="81"/>
        <end position="107"/>
    </location>
</feature>
<protein>
    <submittedName>
        <fullName evidence="2">Uncharacterized protein</fullName>
    </submittedName>
</protein>
<reference evidence="2" key="1">
    <citation type="journal article" date="2022" name="bioRxiv">
        <title>Sequencing and chromosome-scale assembly of the giantPleurodeles waltlgenome.</title>
        <authorList>
            <person name="Brown T."/>
            <person name="Elewa A."/>
            <person name="Iarovenko S."/>
            <person name="Subramanian E."/>
            <person name="Araus A.J."/>
            <person name="Petzold A."/>
            <person name="Susuki M."/>
            <person name="Suzuki K.-i.T."/>
            <person name="Hayashi T."/>
            <person name="Toyoda A."/>
            <person name="Oliveira C."/>
            <person name="Osipova E."/>
            <person name="Leigh N.D."/>
            <person name="Simon A."/>
            <person name="Yun M.H."/>
        </authorList>
    </citation>
    <scope>NUCLEOTIDE SEQUENCE</scope>
    <source>
        <strain evidence="2">20211129_DDA</strain>
        <tissue evidence="2">Liver</tissue>
    </source>
</reference>
<feature type="compositionally biased region" description="Polar residues" evidence="1">
    <location>
        <begin position="299"/>
        <end position="314"/>
    </location>
</feature>
<dbReference type="Proteomes" id="UP001066276">
    <property type="component" value="Chromosome 1_2"/>
</dbReference>
<comment type="caution">
    <text evidence="2">The sequence shown here is derived from an EMBL/GenBank/DDBJ whole genome shotgun (WGS) entry which is preliminary data.</text>
</comment>
<sequence length="325" mass="36128">MLYTGCHRPSILRSTLSYVFRAFGQYNAPYLQQKFIKHALRRRRRSSFGNLAVHQLAPGSRVSRRAPQGARPITQLFAADTGTSVGRNNPRQHYHHQVSTARHHQAARKIVKSKWVLQTVSLQPPRNTDEPARLHTGRGPAAPRCSTPSSPLTKSRRPQPPQSSGPTPSTQGRPWAQNRARSSHDPPHRRACRVKMLPAATAAGETQGRKDREGLCDHEGRKIPGALRGRRGRRGAVARLSHRLAPKHSATPGPHAHQKRLRASASARPSNCARGRGRRQAHPRNQHTSSGRPPAPEASKTSQGLYTRSAQVRSRQLRPEEKWNG</sequence>
<dbReference type="AlphaFoldDB" id="A0AAV7W3U3"/>
<feature type="compositionally biased region" description="Basic residues" evidence="1">
    <location>
        <begin position="228"/>
        <end position="246"/>
    </location>
</feature>
<feature type="region of interest" description="Disordered" evidence="1">
    <location>
        <begin position="121"/>
        <end position="325"/>
    </location>
</feature>
<feature type="compositionally biased region" description="Basic and acidic residues" evidence="1">
    <location>
        <begin position="207"/>
        <end position="222"/>
    </location>
</feature>